<reference evidence="2 3" key="1">
    <citation type="journal article" date="2013" name="Genome Announc.">
        <title>Genome Sequence of Staphylococcus massiliensis Strain S46, Isolated from the Surface of Healthy Human Skin.</title>
        <authorList>
            <person name="Srivastav R."/>
            <person name="Singh A."/>
            <person name="Jangir P.K."/>
            <person name="Kumari C."/>
            <person name="Muduli S."/>
            <person name="Sharma R."/>
        </authorList>
    </citation>
    <scope>NUCLEOTIDE SEQUENCE [LARGE SCALE GENOMIC DNA]</scope>
    <source>
        <strain evidence="2 3">S46</strain>
    </source>
</reference>
<organism evidence="2 3">
    <name type="scientific">Staphylococcus massiliensis S46</name>
    <dbReference type="NCBI Taxonomy" id="1229783"/>
    <lineage>
        <taxon>Bacteria</taxon>
        <taxon>Bacillati</taxon>
        <taxon>Bacillota</taxon>
        <taxon>Bacilli</taxon>
        <taxon>Bacillales</taxon>
        <taxon>Staphylococcaceae</taxon>
        <taxon>Staphylococcus</taxon>
    </lineage>
</organism>
<gene>
    <name evidence="2" type="ORF">C273_00010</name>
</gene>
<keyword evidence="3" id="KW-1185">Reference proteome</keyword>
<feature type="transmembrane region" description="Helical" evidence="1">
    <location>
        <begin position="47"/>
        <end position="67"/>
    </location>
</feature>
<dbReference type="RefSeq" id="WP_009381557.1">
    <property type="nucleotide sequence ID" value="NZ_AMSQ01000001.1"/>
</dbReference>
<dbReference type="EMBL" id="AMSQ01000001">
    <property type="protein sequence ID" value="EKU50359.1"/>
    <property type="molecule type" value="Genomic_DNA"/>
</dbReference>
<evidence type="ECO:0000313" key="3">
    <source>
        <dbReference type="Proteomes" id="UP000009885"/>
    </source>
</evidence>
<keyword evidence="1" id="KW-0812">Transmembrane</keyword>
<sequence>MTTTLVIAIIVPTAIFLLSVLIYRTKNLDMITFIDPKRVPEDKKDQLLRYFLVLMSIVCILMFLMIISTAFNYTLTIIFVLAMCFKLIAFYGIYKYLIKN</sequence>
<name>K9AST8_9STAP</name>
<dbReference type="PATRIC" id="fig|1229783.3.peg.2"/>
<dbReference type="AlphaFoldDB" id="K9AST8"/>
<evidence type="ECO:0008006" key="4">
    <source>
        <dbReference type="Google" id="ProtNLM"/>
    </source>
</evidence>
<evidence type="ECO:0000313" key="2">
    <source>
        <dbReference type="EMBL" id="EKU50359.1"/>
    </source>
</evidence>
<feature type="transmembrane region" description="Helical" evidence="1">
    <location>
        <begin position="6"/>
        <end position="23"/>
    </location>
</feature>
<keyword evidence="1" id="KW-1133">Transmembrane helix</keyword>
<protein>
    <recommendedName>
        <fullName evidence="4">DUF3784 domain-containing protein</fullName>
    </recommendedName>
</protein>
<accession>K9AST8</accession>
<dbReference type="Proteomes" id="UP000009885">
    <property type="component" value="Unassembled WGS sequence"/>
</dbReference>
<comment type="caution">
    <text evidence="2">The sequence shown here is derived from an EMBL/GenBank/DDBJ whole genome shotgun (WGS) entry which is preliminary data.</text>
</comment>
<proteinExistence type="predicted"/>
<feature type="transmembrane region" description="Helical" evidence="1">
    <location>
        <begin position="73"/>
        <end position="94"/>
    </location>
</feature>
<evidence type="ECO:0000256" key="1">
    <source>
        <dbReference type="SAM" id="Phobius"/>
    </source>
</evidence>
<keyword evidence="1" id="KW-0472">Membrane</keyword>